<accession>A0AAJ1PAD1</accession>
<evidence type="ECO:0000313" key="1">
    <source>
        <dbReference type="EMBL" id="MDH7899693.1"/>
    </source>
</evidence>
<gene>
    <name evidence="1" type="ORF">OB936_05645</name>
</gene>
<reference evidence="1" key="1">
    <citation type="journal article" date="2023" name="Gut Microbes">
        <title>Characterization of Bifidobacterium kashiwanohense that utilizes both milk- and plant-derived oligosaccharides.</title>
        <authorList>
            <person name="Orihara K."/>
            <person name="Yahagi K."/>
            <person name="Saito Y."/>
            <person name="Watanabe Y."/>
            <person name="Sasai T."/>
            <person name="Hara T."/>
            <person name="Tsukuda N."/>
            <person name="Oki K."/>
            <person name="Fujimoto J."/>
            <person name="Matsuki T."/>
        </authorList>
    </citation>
    <scope>NUCLEOTIDE SEQUENCE</scope>
    <source>
        <strain evidence="1">YIT 13057</strain>
    </source>
</reference>
<dbReference type="AlphaFoldDB" id="A0AAJ1PAD1"/>
<name>A0AAJ1PAD1_9BIFI</name>
<dbReference type="Proteomes" id="UP001157379">
    <property type="component" value="Unassembled WGS sequence"/>
</dbReference>
<dbReference type="RefSeq" id="WP_281108681.1">
    <property type="nucleotide sequence ID" value="NZ_JAOPMD010000012.1"/>
</dbReference>
<sequence>MRSTIELLPHECGAINVALDAMAKEFDRRPPLIRNSALLVFIPGSGLSLTYDENALGVTKSVLVFRVGLWRQLYPGSDSAPILSVIEEMCHCFYGIADETEVKHMVSDIVRRYINPDKTFETLFPNWPAG</sequence>
<dbReference type="EMBL" id="JAOPMD010000012">
    <property type="protein sequence ID" value="MDH7899693.1"/>
    <property type="molecule type" value="Genomic_DNA"/>
</dbReference>
<protein>
    <submittedName>
        <fullName evidence="1">Uncharacterized protein</fullName>
    </submittedName>
</protein>
<proteinExistence type="predicted"/>
<organism evidence="1 2">
    <name type="scientific">Bifidobacterium catenulatum subsp. kashiwanohense</name>
    <dbReference type="NCBI Taxonomy" id="630129"/>
    <lineage>
        <taxon>Bacteria</taxon>
        <taxon>Bacillati</taxon>
        <taxon>Actinomycetota</taxon>
        <taxon>Actinomycetes</taxon>
        <taxon>Bifidobacteriales</taxon>
        <taxon>Bifidobacteriaceae</taxon>
        <taxon>Bifidobacterium</taxon>
    </lineage>
</organism>
<evidence type="ECO:0000313" key="2">
    <source>
        <dbReference type="Proteomes" id="UP001157379"/>
    </source>
</evidence>
<comment type="caution">
    <text evidence="1">The sequence shown here is derived from an EMBL/GenBank/DDBJ whole genome shotgun (WGS) entry which is preliminary data.</text>
</comment>
<reference evidence="1" key="2">
    <citation type="submission" date="2023-04" db="EMBL/GenBank/DDBJ databases">
        <authorList>
            <person name="Orihara K."/>
        </authorList>
    </citation>
    <scope>NUCLEOTIDE SEQUENCE</scope>
    <source>
        <strain evidence="1">YIT 13057</strain>
    </source>
</reference>